<dbReference type="Pfam" id="PF18733">
    <property type="entry name" value="HEPN_LA2681"/>
    <property type="match status" value="1"/>
</dbReference>
<organism evidence="2 3">
    <name type="scientific">Magnetospirillum aberrantis SpK</name>
    <dbReference type="NCBI Taxonomy" id="908842"/>
    <lineage>
        <taxon>Bacteria</taxon>
        <taxon>Pseudomonadati</taxon>
        <taxon>Pseudomonadota</taxon>
        <taxon>Alphaproteobacteria</taxon>
        <taxon>Rhodospirillales</taxon>
        <taxon>Rhodospirillaceae</taxon>
        <taxon>Magnetospirillum</taxon>
    </lineage>
</organism>
<proteinExistence type="predicted"/>
<sequence length="505" mass="57279">MNNEEAFDHIGRLIDLSGDAAFARGLERALTLLDELEKRDVTIGQGAVIHYFRANVWSLKAELAGHKRSWAWEQPETQQEILSLSHAVSHEGFEKLHPIRQCQILTNRANLLNGVGRFVDALESWDRALRILPKFAMALGNRARGLGFYARALHDPGHQGLFWLHAHDAAVKAGADDALFDSFYPGLSEQFGAMAVSIAQNVPVDMIRESQNLDGFSLGRSKREKAYRRWCLEERLFLNPLNDLGAHSIAANDVLTLPSLTEIKPPTRPGFAPPIIGFFNQMKQEFASARFMLFEGLIAEGVHFSDKDVLLYNTLDYPSYSLAMERVRTSFRIAYSLLDKTAFLINDYWCLGKRPDQINFRNVWMVEGKKTLLPAFEEYENWPLRGLFWLSKEIHNEALKGATAPDARELHDLRNHLEHKYLQVHEGWAVAGFVDAFATGELGKSLSSHEMEAKALRVMKIARSALCYLSLAIGREEELRDSKRPDGPVFSMPLSTWDDAWKRSR</sequence>
<dbReference type="InterPro" id="IPR011990">
    <property type="entry name" value="TPR-like_helical_dom_sf"/>
</dbReference>
<dbReference type="SUPFAM" id="SSF48452">
    <property type="entry name" value="TPR-like"/>
    <property type="match status" value="1"/>
</dbReference>
<accession>A0A7C9V029</accession>
<evidence type="ECO:0000313" key="2">
    <source>
        <dbReference type="EMBL" id="NFV80973.1"/>
    </source>
</evidence>
<dbReference type="InterPro" id="IPR019734">
    <property type="entry name" value="TPR_rpt"/>
</dbReference>
<evidence type="ECO:0000259" key="1">
    <source>
        <dbReference type="Pfam" id="PF18733"/>
    </source>
</evidence>
<dbReference type="AlphaFoldDB" id="A0A7C9V029"/>
<protein>
    <recommendedName>
        <fullName evidence="1">LA2681-like HEPN domain-containing protein</fullName>
    </recommendedName>
</protein>
<evidence type="ECO:0000313" key="3">
    <source>
        <dbReference type="Proteomes" id="UP000480684"/>
    </source>
</evidence>
<name>A0A7C9V029_9PROT</name>
<reference evidence="2 3" key="1">
    <citation type="submission" date="2020-02" db="EMBL/GenBank/DDBJ databases">
        <authorList>
            <person name="Dziuba M."/>
            <person name="Kuznetsov B."/>
            <person name="Mardanov A."/>
            <person name="Ravin N."/>
            <person name="Grouzdev D."/>
        </authorList>
    </citation>
    <scope>NUCLEOTIDE SEQUENCE [LARGE SCALE GENOMIC DNA]</scope>
    <source>
        <strain evidence="2 3">SpK</strain>
    </source>
</reference>
<gene>
    <name evidence="2" type="ORF">G4223_12720</name>
</gene>
<keyword evidence="3" id="KW-1185">Reference proteome</keyword>
<dbReference type="Gene3D" id="1.25.40.10">
    <property type="entry name" value="Tetratricopeptide repeat domain"/>
    <property type="match status" value="1"/>
</dbReference>
<feature type="domain" description="LA2681-like HEPN" evidence="1">
    <location>
        <begin position="273"/>
        <end position="476"/>
    </location>
</feature>
<comment type="caution">
    <text evidence="2">The sequence shown here is derived from an EMBL/GenBank/DDBJ whole genome shotgun (WGS) entry which is preliminary data.</text>
</comment>
<dbReference type="Proteomes" id="UP000480684">
    <property type="component" value="Unassembled WGS sequence"/>
</dbReference>
<dbReference type="InterPro" id="IPR040826">
    <property type="entry name" value="HEPN_LA2681"/>
</dbReference>
<dbReference type="EMBL" id="JAAIYP010000038">
    <property type="protein sequence ID" value="NFV80973.1"/>
    <property type="molecule type" value="Genomic_DNA"/>
</dbReference>
<dbReference type="SMART" id="SM00028">
    <property type="entry name" value="TPR"/>
    <property type="match status" value="1"/>
</dbReference>